<dbReference type="InParanoid" id="K1W895"/>
<feature type="compositionally biased region" description="Basic and acidic residues" evidence="1">
    <location>
        <begin position="8"/>
        <end position="20"/>
    </location>
</feature>
<dbReference type="KEGG" id="mbe:MBM_08483"/>
<dbReference type="OrthoDB" id="10371049at2759"/>
<accession>K1W895</accession>
<sequence length="265" mass="29514">MSSAASGSKEKRPSTTEYGRRMAFQEARKAELARKSPSLSPPGSSPEPGSLEFSESHKFHSHDRGDLRALLHEIDKDKYIDRRRLFTTPQDPAGHWRLCCYGDLLNALNDKRTERLGKGHAHIDLTGLVAEINSRLREYHRSGKPIPENVELHDPVGPAVHSHYYPYKFRNLIANPVGYQDCERDLLAYLLGNLKDIGAPGGGMKYTHIGDYLDRVAEEQQWPENLRLKRNYDSGFVARYRCRVLNVASDAQAAGSTGDGGAGGG</sequence>
<name>K1W895_MARBU</name>
<dbReference type="AlphaFoldDB" id="K1W895"/>
<evidence type="ECO:0000313" key="2">
    <source>
        <dbReference type="EMBL" id="EKD13400.1"/>
    </source>
</evidence>
<proteinExistence type="predicted"/>
<dbReference type="HOGENOM" id="CLU_1050004_0_0_1"/>
<feature type="region of interest" description="Disordered" evidence="1">
    <location>
        <begin position="1"/>
        <end position="59"/>
    </location>
</feature>
<evidence type="ECO:0000313" key="3">
    <source>
        <dbReference type="Proteomes" id="UP000006753"/>
    </source>
</evidence>
<organism evidence="2 3">
    <name type="scientific">Marssonina brunnea f. sp. multigermtubi (strain MB_m1)</name>
    <name type="common">Marssonina leaf spot fungus</name>
    <dbReference type="NCBI Taxonomy" id="1072389"/>
    <lineage>
        <taxon>Eukaryota</taxon>
        <taxon>Fungi</taxon>
        <taxon>Dikarya</taxon>
        <taxon>Ascomycota</taxon>
        <taxon>Pezizomycotina</taxon>
        <taxon>Leotiomycetes</taxon>
        <taxon>Helotiales</taxon>
        <taxon>Drepanopezizaceae</taxon>
        <taxon>Drepanopeziza</taxon>
    </lineage>
</organism>
<dbReference type="GeneID" id="18764418"/>
<dbReference type="Proteomes" id="UP000006753">
    <property type="component" value="Unassembled WGS sequence"/>
</dbReference>
<keyword evidence="3" id="KW-1185">Reference proteome</keyword>
<evidence type="ECO:0000256" key="1">
    <source>
        <dbReference type="SAM" id="MobiDB-lite"/>
    </source>
</evidence>
<gene>
    <name evidence="2" type="ORF">MBM_08483</name>
</gene>
<dbReference type="EMBL" id="JH921450">
    <property type="protein sequence ID" value="EKD13400.1"/>
    <property type="molecule type" value="Genomic_DNA"/>
</dbReference>
<protein>
    <submittedName>
        <fullName evidence="2">Uncharacterized protein</fullName>
    </submittedName>
</protein>
<reference evidence="2 3" key="1">
    <citation type="journal article" date="2012" name="BMC Genomics">
        <title>Sequencing the genome of Marssonina brunnea reveals fungus-poplar co-evolution.</title>
        <authorList>
            <person name="Zhu S."/>
            <person name="Cao Y.-Z."/>
            <person name="Jiang C."/>
            <person name="Tan B.-Y."/>
            <person name="Wang Z."/>
            <person name="Feng S."/>
            <person name="Zhang L."/>
            <person name="Su X.-H."/>
            <person name="Brejova B."/>
            <person name="Vinar T."/>
            <person name="Xu M."/>
            <person name="Wang M.-X."/>
            <person name="Zhang S.-G."/>
            <person name="Huang M.-R."/>
            <person name="Wu R."/>
            <person name="Zhou Y."/>
        </authorList>
    </citation>
    <scope>NUCLEOTIDE SEQUENCE [LARGE SCALE GENOMIC DNA]</scope>
    <source>
        <strain evidence="2 3">MB_m1</strain>
    </source>
</reference>